<dbReference type="AlphaFoldDB" id="A0A381XLY2"/>
<dbReference type="PANTHER" id="PTHR18964">
    <property type="entry name" value="ROK (REPRESSOR, ORF, KINASE) FAMILY"/>
    <property type="match status" value="1"/>
</dbReference>
<dbReference type="InterPro" id="IPR043129">
    <property type="entry name" value="ATPase_NBD"/>
</dbReference>
<evidence type="ECO:0008006" key="2">
    <source>
        <dbReference type="Google" id="ProtNLM"/>
    </source>
</evidence>
<sequence>MEGKFDVKVLLTNDANAIALGEKSYGAAKSMDDFIMITLGTGLGSGMFSQGKLLYGHDGFAGELGHLSIDPNGRKCTCGQI</sequence>
<dbReference type="Gene3D" id="3.30.420.40">
    <property type="match status" value="1"/>
</dbReference>
<name>A0A381XLY2_9ZZZZ</name>
<organism evidence="1">
    <name type="scientific">marine metagenome</name>
    <dbReference type="NCBI Taxonomy" id="408172"/>
    <lineage>
        <taxon>unclassified sequences</taxon>
        <taxon>metagenomes</taxon>
        <taxon>ecological metagenomes</taxon>
    </lineage>
</organism>
<dbReference type="PROSITE" id="PS01125">
    <property type="entry name" value="ROK"/>
    <property type="match status" value="1"/>
</dbReference>
<reference evidence="1" key="1">
    <citation type="submission" date="2018-05" db="EMBL/GenBank/DDBJ databases">
        <authorList>
            <person name="Lanie J.A."/>
            <person name="Ng W.-L."/>
            <person name="Kazmierczak K.M."/>
            <person name="Andrzejewski T.M."/>
            <person name="Davidsen T.M."/>
            <person name="Wayne K.J."/>
            <person name="Tettelin H."/>
            <person name="Glass J.I."/>
            <person name="Rusch D."/>
            <person name="Podicherti R."/>
            <person name="Tsui H.-C.T."/>
            <person name="Winkler M.E."/>
        </authorList>
    </citation>
    <scope>NUCLEOTIDE SEQUENCE</scope>
</reference>
<accession>A0A381XLY2</accession>
<gene>
    <name evidence="1" type="ORF">METZ01_LOCUS118305</name>
</gene>
<evidence type="ECO:0000313" key="1">
    <source>
        <dbReference type="EMBL" id="SVA65451.1"/>
    </source>
</evidence>
<feature type="non-terminal residue" evidence="1">
    <location>
        <position position="81"/>
    </location>
</feature>
<dbReference type="PANTHER" id="PTHR18964:SF149">
    <property type="entry name" value="BIFUNCTIONAL UDP-N-ACETYLGLUCOSAMINE 2-EPIMERASE_N-ACETYLMANNOSAMINE KINASE"/>
    <property type="match status" value="1"/>
</dbReference>
<dbReference type="Pfam" id="PF00480">
    <property type="entry name" value="ROK"/>
    <property type="match status" value="1"/>
</dbReference>
<dbReference type="InterPro" id="IPR000600">
    <property type="entry name" value="ROK"/>
</dbReference>
<dbReference type="InterPro" id="IPR049874">
    <property type="entry name" value="ROK_cs"/>
</dbReference>
<proteinExistence type="predicted"/>
<protein>
    <recommendedName>
        <fullName evidence="2">ROK family protein</fullName>
    </recommendedName>
</protein>
<dbReference type="EMBL" id="UINC01015565">
    <property type="protein sequence ID" value="SVA65451.1"/>
    <property type="molecule type" value="Genomic_DNA"/>
</dbReference>
<dbReference type="SUPFAM" id="SSF53067">
    <property type="entry name" value="Actin-like ATPase domain"/>
    <property type="match status" value="1"/>
</dbReference>